<sequence>MSKAKEVLLGKSLRTDEIKKERLSRLWGLPILASDAVSSVAYAVEEILLVLVPLLGFASFGYVPGVVAAIILLLLILCFSYSQIISHYPNGGGAYIVSKENLGRKPALISAAALIVDYILTVAVSISASTMAIVAAVPALAPHRVLISVFCIFLITLINLRGMRESSKIFGVPTYAFILSMGIMIVIGLFRLFSATLTPIVYTPDQLSGVLPQEVFSGMLVVVVLRAFSSGCSALTGVEAVSNAVPAFRDPSQHNARHVLYMLAVIIVLIFGGTTVLAVSLQVVHIPGTTVVAQIAQSIFGRGFFYYVIQITTSLILILAANTAYNGLPLLLYLLAQDRYVPKQFSQRGAKLSFSNGILFIMVIAMFLVIVFDSDPHNLIPLYSVGVFISFTLSQYGMFRKWLREKDKGWQYKSLINIFGAIVTGVGSVIIFYSKFLEGAWMLAIAMPVIIFVMIYIRNHYAEVQNQVELKEFAPYYPRLTGAQGTPCVVLLQSINKATLKALNYANSISDDITVLHICRYPEHAKQLRAQWAELQIPLKLEIIENPYRDTSRILKCYVYKRAKNLGHGENLTVIMIKYIANHWYDRVLHNQTTYFLEQSLSRFKNVTTILIPYHYSLNTVVESKEDIDSE</sequence>
<protein>
    <submittedName>
        <fullName evidence="6">Amino acid permease</fullName>
    </submittedName>
</protein>
<feature type="transmembrane region" description="Helical" evidence="5">
    <location>
        <begin position="172"/>
        <end position="195"/>
    </location>
</feature>
<dbReference type="PANTHER" id="PTHR47704:SF1">
    <property type="entry name" value="POTASSIUM TRANSPORTER KIMA"/>
    <property type="match status" value="1"/>
</dbReference>
<feature type="transmembrane region" description="Helical" evidence="5">
    <location>
        <begin position="415"/>
        <end position="433"/>
    </location>
</feature>
<evidence type="ECO:0000313" key="7">
    <source>
        <dbReference type="Proteomes" id="UP000603234"/>
    </source>
</evidence>
<feature type="transmembrane region" description="Helical" evidence="5">
    <location>
        <begin position="141"/>
        <end position="160"/>
    </location>
</feature>
<proteinExistence type="predicted"/>
<feature type="transmembrane region" description="Helical" evidence="5">
    <location>
        <begin position="439"/>
        <end position="457"/>
    </location>
</feature>
<evidence type="ECO:0000256" key="2">
    <source>
        <dbReference type="ARBA" id="ARBA00022692"/>
    </source>
</evidence>
<keyword evidence="7" id="KW-1185">Reference proteome</keyword>
<evidence type="ECO:0000256" key="4">
    <source>
        <dbReference type="ARBA" id="ARBA00023136"/>
    </source>
</evidence>
<keyword evidence="2 5" id="KW-0812">Transmembrane</keyword>
<keyword evidence="3 5" id="KW-1133">Transmembrane helix</keyword>
<feature type="transmembrane region" description="Helical" evidence="5">
    <location>
        <begin position="378"/>
        <end position="394"/>
    </location>
</feature>
<dbReference type="InterPro" id="IPR002293">
    <property type="entry name" value="AA/rel_permease1"/>
</dbReference>
<evidence type="ECO:0000256" key="3">
    <source>
        <dbReference type="ARBA" id="ARBA00022989"/>
    </source>
</evidence>
<dbReference type="Gene3D" id="1.20.1740.10">
    <property type="entry name" value="Amino acid/polyamine transporter I"/>
    <property type="match status" value="1"/>
</dbReference>
<comment type="caution">
    <text evidence="6">The sequence shown here is derived from an EMBL/GenBank/DDBJ whole genome shotgun (WGS) entry which is preliminary data.</text>
</comment>
<name>A0ABR6WSL5_9FIRM</name>
<evidence type="ECO:0000313" key="6">
    <source>
        <dbReference type="EMBL" id="MBC3803294.1"/>
    </source>
</evidence>
<feature type="transmembrane region" description="Helical" evidence="5">
    <location>
        <begin position="259"/>
        <end position="284"/>
    </location>
</feature>
<dbReference type="InterPro" id="IPR053153">
    <property type="entry name" value="APC_K+_Transporter"/>
</dbReference>
<evidence type="ECO:0000256" key="1">
    <source>
        <dbReference type="ARBA" id="ARBA00004141"/>
    </source>
</evidence>
<dbReference type="Proteomes" id="UP000603234">
    <property type="component" value="Unassembled WGS sequence"/>
</dbReference>
<keyword evidence="4 5" id="KW-0472">Membrane</keyword>
<accession>A0ABR6WSL5</accession>
<dbReference type="EMBL" id="WJBC01000002">
    <property type="protein sequence ID" value="MBC3803294.1"/>
    <property type="molecule type" value="Genomic_DNA"/>
</dbReference>
<feature type="transmembrane region" description="Helical" evidence="5">
    <location>
        <begin position="50"/>
        <end position="79"/>
    </location>
</feature>
<feature type="transmembrane region" description="Helical" evidence="5">
    <location>
        <begin position="354"/>
        <end position="372"/>
    </location>
</feature>
<gene>
    <name evidence="6" type="ORF">GH808_02390</name>
</gene>
<feature type="transmembrane region" description="Helical" evidence="5">
    <location>
        <begin position="108"/>
        <end position="135"/>
    </location>
</feature>
<evidence type="ECO:0000256" key="5">
    <source>
        <dbReference type="SAM" id="Phobius"/>
    </source>
</evidence>
<dbReference type="PANTHER" id="PTHR47704">
    <property type="entry name" value="POTASSIUM TRANSPORTER KIMA"/>
    <property type="match status" value="1"/>
</dbReference>
<dbReference type="RefSeq" id="WP_186841205.1">
    <property type="nucleotide sequence ID" value="NZ_WJBC01000002.1"/>
</dbReference>
<comment type="subcellular location">
    <subcellularLocation>
        <location evidence="1">Membrane</location>
        <topology evidence="1">Multi-pass membrane protein</topology>
    </subcellularLocation>
</comment>
<feature type="transmembrane region" description="Helical" evidence="5">
    <location>
        <begin position="304"/>
        <end position="334"/>
    </location>
</feature>
<feature type="transmembrane region" description="Helical" evidence="5">
    <location>
        <begin position="215"/>
        <end position="238"/>
    </location>
</feature>
<reference evidence="6 7" key="1">
    <citation type="journal article" date="2020" name="mSystems">
        <title>Defining Genomic and Predicted Metabolic Features of the Acetobacterium Genus.</title>
        <authorList>
            <person name="Ross D.E."/>
            <person name="Marshall C.W."/>
            <person name="Gulliver D."/>
            <person name="May H.D."/>
            <person name="Norman R.S."/>
        </authorList>
    </citation>
    <scope>NUCLEOTIDE SEQUENCE [LARGE SCALE GENOMIC DNA]</scope>
    <source>
        <strain evidence="6 7">DSM 8238</strain>
    </source>
</reference>
<organism evidence="6 7">
    <name type="scientific">Acetobacterium fimetarium</name>
    <dbReference type="NCBI Taxonomy" id="52691"/>
    <lineage>
        <taxon>Bacteria</taxon>
        <taxon>Bacillati</taxon>
        <taxon>Bacillota</taxon>
        <taxon>Clostridia</taxon>
        <taxon>Eubacteriales</taxon>
        <taxon>Eubacteriaceae</taxon>
        <taxon>Acetobacterium</taxon>
    </lineage>
</organism>
<dbReference type="Pfam" id="PF13520">
    <property type="entry name" value="AA_permease_2"/>
    <property type="match status" value="1"/>
</dbReference>